<protein>
    <submittedName>
        <fullName evidence="1">Uncharacterized protein</fullName>
    </submittedName>
</protein>
<name>A0A485B7N6_KLUCR</name>
<dbReference type="Proteomes" id="UP000401081">
    <property type="component" value="Unassembled WGS sequence"/>
</dbReference>
<keyword evidence="2" id="KW-1185">Reference proteome</keyword>
<evidence type="ECO:0000313" key="1">
    <source>
        <dbReference type="EMBL" id="VFS68656.1"/>
    </source>
</evidence>
<proteinExistence type="predicted"/>
<sequence>MMSMEKIDNGSECDRSHSVLFKKDLMIGALYDKRLTAITRMARFGANSTVAVVHAVINNPLFFRLNQQDRESILCGVCKDVLPRQNPFPHPMIGGPPTRSCGSSA</sequence>
<reference evidence="1 2" key="1">
    <citation type="submission" date="2019-03" db="EMBL/GenBank/DDBJ databases">
        <authorList>
            <consortium name="Pathogen Informatics"/>
        </authorList>
    </citation>
    <scope>NUCLEOTIDE SEQUENCE [LARGE SCALE GENOMIC DNA]</scope>
    <source>
        <strain evidence="1 2">NCTC12993</strain>
    </source>
</reference>
<gene>
    <name evidence="1" type="ORF">NCTC12993_04095</name>
</gene>
<organism evidence="1 2">
    <name type="scientific">Kluyvera cryocrescens</name>
    <name type="common">Kluyvera citrophila</name>
    <dbReference type="NCBI Taxonomy" id="580"/>
    <lineage>
        <taxon>Bacteria</taxon>
        <taxon>Pseudomonadati</taxon>
        <taxon>Pseudomonadota</taxon>
        <taxon>Gammaproteobacteria</taxon>
        <taxon>Enterobacterales</taxon>
        <taxon>Enterobacteriaceae</taxon>
        <taxon>Kluyvera</taxon>
    </lineage>
</organism>
<evidence type="ECO:0000313" key="2">
    <source>
        <dbReference type="Proteomes" id="UP000401081"/>
    </source>
</evidence>
<dbReference type="AlphaFoldDB" id="A0A485B7N6"/>
<dbReference type="EMBL" id="CAADJD010000020">
    <property type="protein sequence ID" value="VFS68656.1"/>
    <property type="molecule type" value="Genomic_DNA"/>
</dbReference>
<accession>A0A485B7N6</accession>